<protein>
    <submittedName>
        <fullName evidence="3">Chaperone protein DnaJ</fullName>
    </submittedName>
</protein>
<gene>
    <name evidence="3" type="ORF">IV203_033528</name>
</gene>
<dbReference type="GO" id="GO:0030544">
    <property type="term" value="F:Hsp70 protein binding"/>
    <property type="evidence" value="ECO:0007669"/>
    <property type="project" value="InterPro"/>
</dbReference>
<dbReference type="SMART" id="SM00271">
    <property type="entry name" value="DnaJ"/>
    <property type="match status" value="1"/>
</dbReference>
<dbReference type="PROSITE" id="PS50076">
    <property type="entry name" value="DNAJ_2"/>
    <property type="match status" value="1"/>
</dbReference>
<feature type="domain" description="J" evidence="2">
    <location>
        <begin position="163"/>
        <end position="225"/>
    </location>
</feature>
<dbReference type="PANTHER" id="PTHR43888">
    <property type="entry name" value="DNAJ-LIKE-2, ISOFORM A-RELATED"/>
    <property type="match status" value="1"/>
</dbReference>
<dbReference type="GO" id="GO:0006457">
    <property type="term" value="P:protein folding"/>
    <property type="evidence" value="ECO:0007669"/>
    <property type="project" value="InterPro"/>
</dbReference>
<accession>A0A9K3K5E0</accession>
<proteinExistence type="predicted"/>
<dbReference type="Proteomes" id="UP000693970">
    <property type="component" value="Unassembled WGS sequence"/>
</dbReference>
<evidence type="ECO:0000256" key="1">
    <source>
        <dbReference type="SAM" id="MobiDB-lite"/>
    </source>
</evidence>
<name>A0A9K3K5E0_9STRA</name>
<dbReference type="AlphaFoldDB" id="A0A9K3K5E0"/>
<dbReference type="OrthoDB" id="550424at2759"/>
<dbReference type="InterPro" id="IPR018253">
    <property type="entry name" value="DnaJ_domain_CS"/>
</dbReference>
<dbReference type="CDD" id="cd06257">
    <property type="entry name" value="DnaJ"/>
    <property type="match status" value="1"/>
</dbReference>
<evidence type="ECO:0000259" key="2">
    <source>
        <dbReference type="PROSITE" id="PS50076"/>
    </source>
</evidence>
<comment type="caution">
    <text evidence="3">The sequence shown here is derived from an EMBL/GenBank/DDBJ whole genome shotgun (WGS) entry which is preliminary data.</text>
</comment>
<evidence type="ECO:0000313" key="4">
    <source>
        <dbReference type="Proteomes" id="UP000693970"/>
    </source>
</evidence>
<dbReference type="Pfam" id="PF00226">
    <property type="entry name" value="DnaJ"/>
    <property type="match status" value="1"/>
</dbReference>
<dbReference type="InterPro" id="IPR044713">
    <property type="entry name" value="DNJA1/2-like"/>
</dbReference>
<keyword evidence="4" id="KW-1185">Reference proteome</keyword>
<feature type="compositionally biased region" description="Polar residues" evidence="1">
    <location>
        <begin position="93"/>
        <end position="104"/>
    </location>
</feature>
<dbReference type="InterPro" id="IPR001623">
    <property type="entry name" value="DnaJ_domain"/>
</dbReference>
<feature type="region of interest" description="Disordered" evidence="1">
    <location>
        <begin position="85"/>
        <end position="150"/>
    </location>
</feature>
<dbReference type="PROSITE" id="PS00636">
    <property type="entry name" value="DNAJ_1"/>
    <property type="match status" value="1"/>
</dbReference>
<feature type="compositionally biased region" description="Basic residues" evidence="1">
    <location>
        <begin position="115"/>
        <end position="130"/>
    </location>
</feature>
<organism evidence="3 4">
    <name type="scientific">Nitzschia inconspicua</name>
    <dbReference type="NCBI Taxonomy" id="303405"/>
    <lineage>
        <taxon>Eukaryota</taxon>
        <taxon>Sar</taxon>
        <taxon>Stramenopiles</taxon>
        <taxon>Ochrophyta</taxon>
        <taxon>Bacillariophyta</taxon>
        <taxon>Bacillariophyceae</taxon>
        <taxon>Bacillariophycidae</taxon>
        <taxon>Bacillariales</taxon>
        <taxon>Bacillariaceae</taxon>
        <taxon>Nitzschia</taxon>
    </lineage>
</organism>
<dbReference type="EMBL" id="JAGRRH010000085">
    <property type="protein sequence ID" value="KAG7337414.1"/>
    <property type="molecule type" value="Genomic_DNA"/>
</dbReference>
<reference evidence="3" key="2">
    <citation type="submission" date="2021-04" db="EMBL/GenBank/DDBJ databases">
        <authorList>
            <person name="Podell S."/>
        </authorList>
    </citation>
    <scope>NUCLEOTIDE SEQUENCE</scope>
    <source>
        <strain evidence="3">Hildebrandi</strain>
    </source>
</reference>
<feature type="compositionally biased region" description="Low complexity" evidence="1">
    <location>
        <begin position="131"/>
        <end position="150"/>
    </location>
</feature>
<reference evidence="3" key="1">
    <citation type="journal article" date="2021" name="Sci. Rep.">
        <title>Diploid genomic architecture of Nitzschia inconspicua, an elite biomass production diatom.</title>
        <authorList>
            <person name="Oliver A."/>
            <person name="Podell S."/>
            <person name="Pinowska A."/>
            <person name="Traller J.C."/>
            <person name="Smith S.R."/>
            <person name="McClure R."/>
            <person name="Beliaev A."/>
            <person name="Bohutskyi P."/>
            <person name="Hill E.A."/>
            <person name="Rabines A."/>
            <person name="Zheng H."/>
            <person name="Allen L.Z."/>
            <person name="Kuo A."/>
            <person name="Grigoriev I.V."/>
            <person name="Allen A.E."/>
            <person name="Hazlebeck D."/>
            <person name="Allen E.E."/>
        </authorList>
    </citation>
    <scope>NUCLEOTIDE SEQUENCE</scope>
    <source>
        <strain evidence="3">Hildebrandi</strain>
    </source>
</reference>
<evidence type="ECO:0000313" key="3">
    <source>
        <dbReference type="EMBL" id="KAG7337414.1"/>
    </source>
</evidence>
<sequence>MKTLRTKSKLVAIVACASSSDAARGNASSNYAPPDGGTPTSNFKAQLAVTRKGQQMNPFSICESKVVPVDSSSSIPVKCRIPWMVTRGGGTDPPNNSENINETGSPLDKSEKVPQNKKKKKKKASPRKRQTSTTEESSDTDANSTASSSSNNVVVEEILKQEDFYSILGVPKTASDRDITKAYRRRCVQTHPDKTGGDRRAFDRVAEAYDVLSDEQKRHLYDRFGKAGVGQDGLGGAAGGTYQDVFRSMFQQASQQRQKQQRRNASLRYQLQVTLEDMYFGRTQSVMVNPQHFPSSTTFWPEKSKEGHDLAMELSIGLEEALCGLQRPILHLSGKELWVESARTAKGSPLIIQTGDVQVLKGWGMPKQNSSSDLAIYTFSIG</sequence>